<gene>
    <name evidence="1" type="ORF">HPLM_LOCUS17448</name>
</gene>
<keyword evidence="2" id="KW-1185">Reference proteome</keyword>
<reference evidence="1 2" key="2">
    <citation type="submission" date="2018-11" db="EMBL/GenBank/DDBJ databases">
        <authorList>
            <consortium name="Pathogen Informatics"/>
        </authorList>
    </citation>
    <scope>NUCLEOTIDE SEQUENCE [LARGE SCALE GENOMIC DNA]</scope>
    <source>
        <strain evidence="1 2">MHpl1</strain>
    </source>
</reference>
<evidence type="ECO:0000313" key="3">
    <source>
        <dbReference type="WBParaSite" id="HPLM_0001745601-mRNA-1"/>
    </source>
</evidence>
<accession>A0A0N4WZR8</accession>
<protein>
    <submittedName>
        <fullName evidence="3">CUB domain-containing protein</fullName>
    </submittedName>
</protein>
<name>A0A0N4WZR8_HAEPC</name>
<dbReference type="OrthoDB" id="5882281at2759"/>
<dbReference type="EMBL" id="UZAF01019972">
    <property type="protein sequence ID" value="VDO65179.1"/>
    <property type="molecule type" value="Genomic_DNA"/>
</dbReference>
<dbReference type="Proteomes" id="UP000268014">
    <property type="component" value="Unassembled WGS sequence"/>
</dbReference>
<dbReference type="AlphaFoldDB" id="A0A0N4WZR8"/>
<organism evidence="3">
    <name type="scientific">Haemonchus placei</name>
    <name type="common">Barber's pole worm</name>
    <dbReference type="NCBI Taxonomy" id="6290"/>
    <lineage>
        <taxon>Eukaryota</taxon>
        <taxon>Metazoa</taxon>
        <taxon>Ecdysozoa</taxon>
        <taxon>Nematoda</taxon>
        <taxon>Chromadorea</taxon>
        <taxon>Rhabditida</taxon>
        <taxon>Rhabditina</taxon>
        <taxon>Rhabditomorpha</taxon>
        <taxon>Strongyloidea</taxon>
        <taxon>Trichostrongylidae</taxon>
        <taxon>Haemonchus</taxon>
    </lineage>
</organism>
<sequence>MDDRTTGRGGEFSLRANVKNGELDRNNWYFHAEPDCGRTAGRGSARIDVERIQPHPGEVIVERYDLN</sequence>
<proteinExistence type="predicted"/>
<evidence type="ECO:0000313" key="1">
    <source>
        <dbReference type="EMBL" id="VDO65179.1"/>
    </source>
</evidence>
<reference evidence="3" key="1">
    <citation type="submission" date="2017-02" db="UniProtKB">
        <authorList>
            <consortium name="WormBaseParasite"/>
        </authorList>
    </citation>
    <scope>IDENTIFICATION</scope>
</reference>
<dbReference type="WBParaSite" id="HPLM_0001745601-mRNA-1">
    <property type="protein sequence ID" value="HPLM_0001745601-mRNA-1"/>
    <property type="gene ID" value="HPLM_0001745601"/>
</dbReference>
<evidence type="ECO:0000313" key="2">
    <source>
        <dbReference type="Proteomes" id="UP000268014"/>
    </source>
</evidence>